<dbReference type="GO" id="GO:0008483">
    <property type="term" value="F:transaminase activity"/>
    <property type="evidence" value="ECO:0007669"/>
    <property type="project" value="TreeGrafter"/>
</dbReference>
<sequence length="382" mass="42249">MEVLATRPVASMPWPTFGALLSYSQRPLPHPFSSPDATLWTSARIALWQAIQSLGLKPGDRVALPAFCCGSELEPFLVAGLELSFFSCADDLAPDPTSFREAISGASAAMVTHYFGFPVDLEPALEMTRREGIPLIEDCAHALYTTRGGEQVGLAGDAAIYSFWKTVALPDGGALHLRKGGVKGTPKPPPPELVKKATRHLLSRTLRSHPSSILRGTEGLRQQLRRGRNSTQPHEKGGDEWHLIRFPNELIGAGMSSRSLRIFRATDHVQVRKRRRHNYQRLQEAMAGTPGIVPLVPQLPDGACPLYFPVVVEEAASLRRALATESVGVKHIWPYFHAAVPWSKFPREYHWKDKALGFPVHQSLGEDDIERLLKVVGRWSGR</sequence>
<dbReference type="PANTHER" id="PTHR30244:SF34">
    <property type="entry name" value="DTDP-4-AMINO-4,6-DIDEOXYGALACTOSE TRANSAMINASE"/>
    <property type="match status" value="1"/>
</dbReference>
<keyword evidence="4" id="KW-1185">Reference proteome</keyword>
<dbReference type="SUPFAM" id="SSF53383">
    <property type="entry name" value="PLP-dependent transferases"/>
    <property type="match status" value="1"/>
</dbReference>
<accession>A0A7W4VQY1</accession>
<dbReference type="Pfam" id="PF01041">
    <property type="entry name" value="DegT_DnrJ_EryC1"/>
    <property type="match status" value="1"/>
</dbReference>
<dbReference type="Proteomes" id="UP000532010">
    <property type="component" value="Unassembled WGS sequence"/>
</dbReference>
<proteinExistence type="inferred from homology"/>
<keyword evidence="2" id="KW-0663">Pyridoxal phosphate</keyword>
<dbReference type="InterPro" id="IPR000653">
    <property type="entry name" value="DegT/StrS_aminotransferase"/>
</dbReference>
<evidence type="ECO:0000256" key="2">
    <source>
        <dbReference type="RuleBase" id="RU004508"/>
    </source>
</evidence>
<dbReference type="Gene3D" id="3.40.640.10">
    <property type="entry name" value="Type I PLP-dependent aspartate aminotransferase-like (Major domain)"/>
    <property type="match status" value="1"/>
</dbReference>
<dbReference type="Gene3D" id="3.90.1150.10">
    <property type="entry name" value="Aspartate Aminotransferase, domain 1"/>
    <property type="match status" value="1"/>
</dbReference>
<dbReference type="EMBL" id="JACHWB010000013">
    <property type="protein sequence ID" value="MBB3021699.1"/>
    <property type="molecule type" value="Genomic_DNA"/>
</dbReference>
<dbReference type="InterPro" id="IPR015424">
    <property type="entry name" value="PyrdxlP-dep_Trfase"/>
</dbReference>
<protein>
    <submittedName>
        <fullName evidence="3">dTDP-4-amino-4,6-dideoxygalactose transaminase</fullName>
    </submittedName>
</protein>
<dbReference type="InterPro" id="IPR015421">
    <property type="entry name" value="PyrdxlP-dep_Trfase_major"/>
</dbReference>
<dbReference type="AlphaFoldDB" id="A0A7W4VQY1"/>
<evidence type="ECO:0000313" key="3">
    <source>
        <dbReference type="EMBL" id="MBB3021699.1"/>
    </source>
</evidence>
<name>A0A7W4VQY1_9HYPH</name>
<comment type="caution">
    <text evidence="3">The sequence shown here is derived from an EMBL/GenBank/DDBJ whole genome shotgun (WGS) entry which is preliminary data.</text>
</comment>
<dbReference type="GO" id="GO:0030170">
    <property type="term" value="F:pyridoxal phosphate binding"/>
    <property type="evidence" value="ECO:0007669"/>
    <property type="project" value="TreeGrafter"/>
</dbReference>
<dbReference type="PANTHER" id="PTHR30244">
    <property type="entry name" value="TRANSAMINASE"/>
    <property type="match status" value="1"/>
</dbReference>
<evidence type="ECO:0000256" key="1">
    <source>
        <dbReference type="ARBA" id="ARBA00037999"/>
    </source>
</evidence>
<reference evidence="3 4" key="1">
    <citation type="submission" date="2020-08" db="EMBL/GenBank/DDBJ databases">
        <title>The Agave Microbiome: Exploring the role of microbial communities in plant adaptations to desert environments.</title>
        <authorList>
            <person name="Partida-Martinez L.P."/>
        </authorList>
    </citation>
    <scope>NUCLEOTIDE SEQUENCE [LARGE SCALE GENOMIC DNA]</scope>
    <source>
        <strain evidence="3 4">AT3.9</strain>
    </source>
</reference>
<evidence type="ECO:0000313" key="4">
    <source>
        <dbReference type="Proteomes" id="UP000532010"/>
    </source>
</evidence>
<organism evidence="3 4">
    <name type="scientific">Microvirga lupini</name>
    <dbReference type="NCBI Taxonomy" id="420324"/>
    <lineage>
        <taxon>Bacteria</taxon>
        <taxon>Pseudomonadati</taxon>
        <taxon>Pseudomonadota</taxon>
        <taxon>Alphaproteobacteria</taxon>
        <taxon>Hyphomicrobiales</taxon>
        <taxon>Methylobacteriaceae</taxon>
        <taxon>Microvirga</taxon>
    </lineage>
</organism>
<dbReference type="RefSeq" id="WP_183454784.1">
    <property type="nucleotide sequence ID" value="NZ_JACHWB010000013.1"/>
</dbReference>
<dbReference type="InterPro" id="IPR015422">
    <property type="entry name" value="PyrdxlP-dep_Trfase_small"/>
</dbReference>
<comment type="similarity">
    <text evidence="1 2">Belongs to the DegT/DnrJ/EryC1 family.</text>
</comment>
<dbReference type="GO" id="GO:0000271">
    <property type="term" value="P:polysaccharide biosynthetic process"/>
    <property type="evidence" value="ECO:0007669"/>
    <property type="project" value="TreeGrafter"/>
</dbReference>
<gene>
    <name evidence="3" type="ORF">FHR70_004804</name>
</gene>